<dbReference type="PANTHER" id="PTHR22617">
    <property type="entry name" value="CHEMOTAXIS SENSOR HISTIDINE KINASE-RELATED"/>
    <property type="match status" value="1"/>
</dbReference>
<evidence type="ECO:0000313" key="4">
    <source>
        <dbReference type="Proteomes" id="UP001501353"/>
    </source>
</evidence>
<dbReference type="PROSITE" id="PS50851">
    <property type="entry name" value="CHEW"/>
    <property type="match status" value="1"/>
</dbReference>
<dbReference type="SMART" id="SM00260">
    <property type="entry name" value="CheW"/>
    <property type="match status" value="1"/>
</dbReference>
<dbReference type="SUPFAM" id="SSF50341">
    <property type="entry name" value="CheW-like"/>
    <property type="match status" value="1"/>
</dbReference>
<evidence type="ECO:0000259" key="2">
    <source>
        <dbReference type="PROSITE" id="PS50851"/>
    </source>
</evidence>
<accession>A0ABP7TBI9</accession>
<gene>
    <name evidence="3" type="ORF">GCM10022212_21680</name>
</gene>
<reference evidence="4" key="1">
    <citation type="journal article" date="2019" name="Int. J. Syst. Evol. Microbiol.">
        <title>The Global Catalogue of Microorganisms (GCM) 10K type strain sequencing project: providing services to taxonomists for standard genome sequencing and annotation.</title>
        <authorList>
            <consortium name="The Broad Institute Genomics Platform"/>
            <consortium name="The Broad Institute Genome Sequencing Center for Infectious Disease"/>
            <person name="Wu L."/>
            <person name="Ma J."/>
        </authorList>
    </citation>
    <scope>NUCLEOTIDE SEQUENCE [LARGE SCALE GENOMIC DNA]</scope>
    <source>
        <strain evidence="4">JCM 16673</strain>
    </source>
</reference>
<dbReference type="Proteomes" id="UP001501353">
    <property type="component" value="Unassembled WGS sequence"/>
</dbReference>
<dbReference type="RefSeq" id="WP_344763322.1">
    <property type="nucleotide sequence ID" value="NZ_BAAAZE010000008.1"/>
</dbReference>
<feature type="region of interest" description="Disordered" evidence="1">
    <location>
        <begin position="1"/>
        <end position="45"/>
    </location>
</feature>
<dbReference type="InterPro" id="IPR039315">
    <property type="entry name" value="CheW"/>
</dbReference>
<feature type="domain" description="CheW-like" evidence="2">
    <location>
        <begin position="63"/>
        <end position="205"/>
    </location>
</feature>
<dbReference type="Pfam" id="PF01584">
    <property type="entry name" value="CheW"/>
    <property type="match status" value="1"/>
</dbReference>
<comment type="caution">
    <text evidence="3">The sequence shown here is derived from an EMBL/GenBank/DDBJ whole genome shotgun (WGS) entry which is preliminary data.</text>
</comment>
<dbReference type="Gene3D" id="2.40.50.180">
    <property type="entry name" value="CheA-289, Domain 4"/>
    <property type="match status" value="1"/>
</dbReference>
<evidence type="ECO:0000313" key="3">
    <source>
        <dbReference type="EMBL" id="GAA4023853.1"/>
    </source>
</evidence>
<dbReference type="InterPro" id="IPR002545">
    <property type="entry name" value="CheW-lke_dom"/>
</dbReference>
<dbReference type="PANTHER" id="PTHR22617:SF43">
    <property type="entry name" value="PROTEIN PILI"/>
    <property type="match status" value="1"/>
</dbReference>
<feature type="compositionally biased region" description="Basic and acidic residues" evidence="1">
    <location>
        <begin position="15"/>
        <end position="37"/>
    </location>
</feature>
<sequence>MNPSESESESESESQSERENERGTVPERVYRKPDPAARRQRMRDFQSQLAARMTDAMTGARVQASQLGIKIGADHWLLNLQEAGEIVSVGAITEVPLTQPWFLGITSLRGKLISVVDLGQFLGQAPIPSTRDARIIAFGPALAFNGALRVARVMGLRNVADMRLHEAPADAHASVPAWLRQRYVDPDGVIWHQLDLATLIQDVQFLHVGA</sequence>
<keyword evidence="4" id="KW-1185">Reference proteome</keyword>
<dbReference type="InterPro" id="IPR036061">
    <property type="entry name" value="CheW-like_dom_sf"/>
</dbReference>
<feature type="compositionally biased region" description="Acidic residues" evidence="1">
    <location>
        <begin position="1"/>
        <end position="14"/>
    </location>
</feature>
<proteinExistence type="predicted"/>
<evidence type="ECO:0000256" key="1">
    <source>
        <dbReference type="SAM" id="MobiDB-lite"/>
    </source>
</evidence>
<dbReference type="EMBL" id="BAAAZE010000008">
    <property type="protein sequence ID" value="GAA4023853.1"/>
    <property type="molecule type" value="Genomic_DNA"/>
</dbReference>
<protein>
    <recommendedName>
        <fullName evidence="2">CheW-like domain-containing protein</fullName>
    </recommendedName>
</protein>
<name>A0ABP7TBI9_9BURK</name>
<organism evidence="3 4">
    <name type="scientific">Actimicrobium antarcticum</name>
    <dbReference type="NCBI Taxonomy" id="1051899"/>
    <lineage>
        <taxon>Bacteria</taxon>
        <taxon>Pseudomonadati</taxon>
        <taxon>Pseudomonadota</taxon>
        <taxon>Betaproteobacteria</taxon>
        <taxon>Burkholderiales</taxon>
        <taxon>Oxalobacteraceae</taxon>
        <taxon>Actimicrobium</taxon>
    </lineage>
</organism>